<protein>
    <submittedName>
        <fullName evidence="1">Uncharacterized protein</fullName>
    </submittedName>
</protein>
<dbReference type="EMBL" id="ABFX02000008">
    <property type="protein sequence ID" value="EDS18162.1"/>
    <property type="molecule type" value="Genomic_DNA"/>
</dbReference>
<name>B0N8M4_9FIRM</name>
<keyword evidence="2" id="KW-1185">Reference proteome</keyword>
<reference evidence="1" key="1">
    <citation type="submission" date="2007-11" db="EMBL/GenBank/DDBJ databases">
        <authorList>
            <person name="Fulton L."/>
            <person name="Clifton S."/>
            <person name="Fulton B."/>
            <person name="Xu J."/>
            <person name="Minx P."/>
            <person name="Pepin K.H."/>
            <person name="Johnson M."/>
            <person name="Thiruvilangam P."/>
            <person name="Bhonagiri V."/>
            <person name="Nash W.E."/>
            <person name="Mardis E.R."/>
            <person name="Wilson R.K."/>
        </authorList>
    </citation>
    <scope>NUCLEOTIDE SEQUENCE [LARGE SCALE GENOMIC DNA]</scope>
    <source>
        <strain evidence="1">DSM 1402</strain>
    </source>
</reference>
<accession>B0N8M4</accession>
<organism evidence="1 2">
    <name type="scientific">Thomasclavelia ramosa DSM 1402</name>
    <dbReference type="NCBI Taxonomy" id="445974"/>
    <lineage>
        <taxon>Bacteria</taxon>
        <taxon>Bacillati</taxon>
        <taxon>Bacillota</taxon>
        <taxon>Erysipelotrichia</taxon>
        <taxon>Erysipelotrichales</taxon>
        <taxon>Coprobacillaceae</taxon>
        <taxon>Thomasclavelia</taxon>
    </lineage>
</organism>
<dbReference type="AlphaFoldDB" id="B0N8M4"/>
<evidence type="ECO:0000313" key="1">
    <source>
        <dbReference type="EMBL" id="EDS18162.1"/>
    </source>
</evidence>
<dbReference type="HOGENOM" id="CLU_1892999_0_0_9"/>
<gene>
    <name evidence="1" type="ORF">CLORAM_02958</name>
</gene>
<dbReference type="RefSeq" id="WP_003539173.1">
    <property type="nucleotide sequence ID" value="NZ_CP036346.1"/>
</dbReference>
<proteinExistence type="predicted"/>
<sequence>MEDKIKELIESAMESGADIKVVKINGNKSKSIKKLLDEIEENMEPKTLIQYEFKISPIENSICGSLRFAMLKYVEDISTLTKEDIIEIFKPVEDVLKECGKEFIEKLNANKRVPSSEEVRKIMDELLGDNKDVN</sequence>
<comment type="caution">
    <text evidence="1">The sequence shown here is derived from an EMBL/GenBank/DDBJ whole genome shotgun (WGS) entry which is preliminary data.</text>
</comment>
<reference evidence="1" key="2">
    <citation type="submission" date="2014-06" db="EMBL/GenBank/DDBJ databases">
        <title>Draft genome sequence of Clostridium ramosum(DSM 1402).</title>
        <authorList>
            <person name="Sudarsanam P."/>
            <person name="Ley R."/>
            <person name="Guruge J."/>
            <person name="Turnbaugh P.J."/>
            <person name="Mahowald M."/>
            <person name="Liep D."/>
            <person name="Gordon J."/>
        </authorList>
    </citation>
    <scope>NUCLEOTIDE SEQUENCE</scope>
    <source>
        <strain evidence="1">DSM 1402</strain>
    </source>
</reference>
<evidence type="ECO:0000313" key="2">
    <source>
        <dbReference type="Proteomes" id="UP000005798"/>
    </source>
</evidence>
<dbReference type="Proteomes" id="UP000005798">
    <property type="component" value="Unassembled WGS sequence"/>
</dbReference>